<dbReference type="RefSeq" id="WP_136551873.1">
    <property type="nucleotide sequence ID" value="NZ_STGJ01000005.1"/>
</dbReference>
<sequence length="120" mass="13012">MRLIRPGDVAVFTLAALTCGLVVWACWTQSPARSLSIRQGGTLWREVSLLHNARYTVPGPLGDTVVRVKDGRARIESDPSPRQYCVGQGWLTHAGQSAICLPNATSITLEGARAYDSLSF</sequence>
<dbReference type="EMBL" id="STGJ01000005">
    <property type="protein sequence ID" value="TIC84600.1"/>
    <property type="molecule type" value="Genomic_DNA"/>
</dbReference>
<name>A0A4T0UZG5_9NEIS</name>
<dbReference type="CDD" id="cd09910">
    <property type="entry name" value="NGN-insert_like"/>
    <property type="match status" value="1"/>
</dbReference>
<proteinExistence type="predicted"/>
<comment type="caution">
    <text evidence="1">The sequence shown here is derived from an EMBL/GenBank/DDBJ whole genome shotgun (WGS) entry which is preliminary data.</text>
</comment>
<evidence type="ECO:0000313" key="1">
    <source>
        <dbReference type="EMBL" id="TIC84600.1"/>
    </source>
</evidence>
<dbReference type="AlphaFoldDB" id="A0A4T0UZG5"/>
<dbReference type="OrthoDB" id="47603at2"/>
<dbReference type="Pfam" id="PF07009">
    <property type="entry name" value="NusG_II"/>
    <property type="match status" value="1"/>
</dbReference>
<keyword evidence="2" id="KW-1185">Reference proteome</keyword>
<dbReference type="Gene3D" id="2.60.320.10">
    <property type="entry name" value="N-utilization substance G protein NusG, insert domain"/>
    <property type="match status" value="1"/>
</dbReference>
<accession>A0A4T0UZG5</accession>
<gene>
    <name evidence="1" type="ORF">E5K04_05365</name>
</gene>
<organism evidence="1 2">
    <name type="scientific">Crenobacter intestini</name>
    <dbReference type="NCBI Taxonomy" id="2563443"/>
    <lineage>
        <taxon>Bacteria</taxon>
        <taxon>Pseudomonadati</taxon>
        <taxon>Pseudomonadota</taxon>
        <taxon>Betaproteobacteria</taxon>
        <taxon>Neisseriales</taxon>
        <taxon>Neisseriaceae</taxon>
        <taxon>Crenobacter</taxon>
    </lineage>
</organism>
<dbReference type="InterPro" id="IPR038690">
    <property type="entry name" value="NusG_2_sf"/>
</dbReference>
<reference evidence="1 2" key="1">
    <citation type="submission" date="2019-04" db="EMBL/GenBank/DDBJ databases">
        <title>Crenobacter sp. nov.</title>
        <authorList>
            <person name="Shi S."/>
        </authorList>
    </citation>
    <scope>NUCLEOTIDE SEQUENCE [LARGE SCALE GENOMIC DNA]</scope>
    <source>
        <strain evidence="1 2">GY 70310</strain>
    </source>
</reference>
<evidence type="ECO:0000313" key="2">
    <source>
        <dbReference type="Proteomes" id="UP000308891"/>
    </source>
</evidence>
<protein>
    <submittedName>
        <fullName evidence="1">NusG domain II-containing protein</fullName>
    </submittedName>
</protein>
<dbReference type="Proteomes" id="UP000308891">
    <property type="component" value="Unassembled WGS sequence"/>
</dbReference>